<dbReference type="AlphaFoldDB" id="A0A8H6LYR1"/>
<accession>A0A8H6LYR1</accession>
<name>A0A8H6LYR1_9AGAR</name>
<dbReference type="Proteomes" id="UP000521943">
    <property type="component" value="Unassembled WGS sequence"/>
</dbReference>
<sequence>MSSLHISPRANHFSPFEKFLLRMKPSRRMHLFDSMAISDFVSLASASSLLKEITDIYKDTAWKIDDFFSMWFNTSLEFRCMLAFTGAIVSGSQAIRFLDRMEPAASSDLDILTRVGGVLSLVNYLEGQGYHRVEKKPGRKEDYPLLADIFALSSTAQFCKGGGKNGILEIFDFKKRLFRAIRGVDRLKVQISVVAQNPIHHMLFSYHSTAVMNYVSHDEAVSVFPLSTFVKRVSYPSTRLGLGREWNPSWKAKYEAKGFRFDIKSLRPAVVLGRRFVKDRCCWVLPHGGEHVHRPNPMKFPS</sequence>
<gene>
    <name evidence="1" type="ORF">DFP72DRAFT_824352</name>
</gene>
<evidence type="ECO:0000313" key="2">
    <source>
        <dbReference type="Proteomes" id="UP000521943"/>
    </source>
</evidence>
<evidence type="ECO:0000313" key="1">
    <source>
        <dbReference type="EMBL" id="KAF6745502.1"/>
    </source>
</evidence>
<dbReference type="OrthoDB" id="3041043at2759"/>
<reference evidence="1 2" key="1">
    <citation type="submission" date="2020-07" db="EMBL/GenBank/DDBJ databases">
        <title>Comparative genomics of pyrophilous fungi reveals a link between fire events and developmental genes.</title>
        <authorList>
            <consortium name="DOE Joint Genome Institute"/>
            <person name="Steindorff A.S."/>
            <person name="Carver A."/>
            <person name="Calhoun S."/>
            <person name="Stillman K."/>
            <person name="Liu H."/>
            <person name="Lipzen A."/>
            <person name="Pangilinan J."/>
            <person name="Labutti K."/>
            <person name="Bruns T.D."/>
            <person name="Grigoriev I.V."/>
        </authorList>
    </citation>
    <scope>NUCLEOTIDE SEQUENCE [LARGE SCALE GENOMIC DNA]</scope>
    <source>
        <strain evidence="1 2">CBS 144469</strain>
    </source>
</reference>
<comment type="caution">
    <text evidence="1">The sequence shown here is derived from an EMBL/GenBank/DDBJ whole genome shotgun (WGS) entry which is preliminary data.</text>
</comment>
<keyword evidence="2" id="KW-1185">Reference proteome</keyword>
<protein>
    <submittedName>
        <fullName evidence="1">Uncharacterized protein</fullName>
    </submittedName>
</protein>
<dbReference type="EMBL" id="JACGCI010000105">
    <property type="protein sequence ID" value="KAF6745502.1"/>
    <property type="molecule type" value="Genomic_DNA"/>
</dbReference>
<proteinExistence type="predicted"/>
<organism evidence="1 2">
    <name type="scientific">Ephemerocybe angulata</name>
    <dbReference type="NCBI Taxonomy" id="980116"/>
    <lineage>
        <taxon>Eukaryota</taxon>
        <taxon>Fungi</taxon>
        <taxon>Dikarya</taxon>
        <taxon>Basidiomycota</taxon>
        <taxon>Agaricomycotina</taxon>
        <taxon>Agaricomycetes</taxon>
        <taxon>Agaricomycetidae</taxon>
        <taxon>Agaricales</taxon>
        <taxon>Agaricineae</taxon>
        <taxon>Psathyrellaceae</taxon>
        <taxon>Ephemerocybe</taxon>
    </lineage>
</organism>